<keyword evidence="4" id="KW-1003">Cell membrane</keyword>
<accession>G6EFN7</accession>
<comment type="caution">
    <text evidence="15">The sequence shown here is derived from an EMBL/GenBank/DDBJ whole genome shotgun (WGS) entry which is preliminary data.</text>
</comment>
<evidence type="ECO:0000256" key="12">
    <source>
        <dbReference type="ARBA" id="ARBA00037975"/>
    </source>
</evidence>
<dbReference type="RefSeq" id="WP_007014066.1">
    <property type="nucleotide sequence ID" value="NZ_AGFM01000051.1"/>
</dbReference>
<feature type="transmembrane region" description="Helical" evidence="13">
    <location>
        <begin position="52"/>
        <end position="70"/>
    </location>
</feature>
<dbReference type="InterPro" id="IPR052168">
    <property type="entry name" value="Cytochrome_b561_oxidase"/>
</dbReference>
<feature type="transmembrane region" description="Helical" evidence="13">
    <location>
        <begin position="90"/>
        <end position="112"/>
    </location>
</feature>
<dbReference type="Proteomes" id="UP000004030">
    <property type="component" value="Unassembled WGS sequence"/>
</dbReference>
<gene>
    <name evidence="15" type="ORF">NSU_3158</name>
</gene>
<dbReference type="PANTHER" id="PTHR30529">
    <property type="entry name" value="CYTOCHROME B561"/>
    <property type="match status" value="1"/>
</dbReference>
<evidence type="ECO:0000256" key="5">
    <source>
        <dbReference type="ARBA" id="ARBA00022617"/>
    </source>
</evidence>
<dbReference type="eggNOG" id="COG3038">
    <property type="taxonomic scope" value="Bacteria"/>
</dbReference>
<keyword evidence="10" id="KW-0408">Iron</keyword>
<dbReference type="GO" id="GO:0022904">
    <property type="term" value="P:respiratory electron transport chain"/>
    <property type="evidence" value="ECO:0007669"/>
    <property type="project" value="InterPro"/>
</dbReference>
<feature type="transmembrane region" description="Helical" evidence="13">
    <location>
        <begin position="153"/>
        <end position="173"/>
    </location>
</feature>
<dbReference type="PANTHER" id="PTHR30529:SF1">
    <property type="entry name" value="CYTOCHROME B561 HOMOLOG 2"/>
    <property type="match status" value="1"/>
</dbReference>
<dbReference type="Pfam" id="PF01292">
    <property type="entry name" value="Ni_hydr_CYTB"/>
    <property type="match status" value="1"/>
</dbReference>
<evidence type="ECO:0000256" key="2">
    <source>
        <dbReference type="ARBA" id="ARBA00004651"/>
    </source>
</evidence>
<dbReference type="SUPFAM" id="SSF81342">
    <property type="entry name" value="Transmembrane di-heme cytochromes"/>
    <property type="match status" value="1"/>
</dbReference>
<evidence type="ECO:0000256" key="9">
    <source>
        <dbReference type="ARBA" id="ARBA00022989"/>
    </source>
</evidence>
<keyword evidence="8" id="KW-0249">Electron transport</keyword>
<comment type="subcellular location">
    <subcellularLocation>
        <location evidence="2">Cell membrane</location>
        <topology evidence="2">Multi-pass membrane protein</topology>
    </subcellularLocation>
</comment>
<dbReference type="GO" id="GO:0020037">
    <property type="term" value="F:heme binding"/>
    <property type="evidence" value="ECO:0007669"/>
    <property type="project" value="TreeGrafter"/>
</dbReference>
<evidence type="ECO:0000256" key="7">
    <source>
        <dbReference type="ARBA" id="ARBA00022723"/>
    </source>
</evidence>
<evidence type="ECO:0000256" key="11">
    <source>
        <dbReference type="ARBA" id="ARBA00023136"/>
    </source>
</evidence>
<evidence type="ECO:0000256" key="6">
    <source>
        <dbReference type="ARBA" id="ARBA00022692"/>
    </source>
</evidence>
<reference evidence="15 16" key="1">
    <citation type="journal article" date="2012" name="J. Bacteriol.">
        <title>Genome sequence of benzo(a)pyrene-degrading bacterium Novosphingobium pentaromativorans US6-1.</title>
        <authorList>
            <person name="Luo Y.R."/>
            <person name="Kang S.G."/>
            <person name="Kim S.J."/>
            <person name="Kim M.R."/>
            <person name="Li N."/>
            <person name="Lee J.H."/>
            <person name="Kwon K.K."/>
        </authorList>
    </citation>
    <scope>NUCLEOTIDE SEQUENCE [LARGE SCALE GENOMIC DNA]</scope>
    <source>
        <strain evidence="15 16">US6-1</strain>
    </source>
</reference>
<protein>
    <recommendedName>
        <fullName evidence="14">Cytochrome b561 bacterial/Ni-hydrogenase domain-containing protein</fullName>
    </recommendedName>
</protein>
<keyword evidence="16" id="KW-1185">Reference proteome</keyword>
<keyword evidence="9 13" id="KW-1133">Transmembrane helix</keyword>
<organism evidence="15 16">
    <name type="scientific">Novosphingobium pentaromativorans US6-1</name>
    <dbReference type="NCBI Taxonomy" id="1088721"/>
    <lineage>
        <taxon>Bacteria</taxon>
        <taxon>Pseudomonadati</taxon>
        <taxon>Pseudomonadota</taxon>
        <taxon>Alphaproteobacteria</taxon>
        <taxon>Sphingomonadales</taxon>
        <taxon>Sphingomonadaceae</taxon>
        <taxon>Novosphingobium</taxon>
    </lineage>
</organism>
<comment type="cofactor">
    <cofactor evidence="1">
        <name>heme b</name>
        <dbReference type="ChEBI" id="CHEBI:60344"/>
    </cofactor>
</comment>
<evidence type="ECO:0000259" key="14">
    <source>
        <dbReference type="Pfam" id="PF01292"/>
    </source>
</evidence>
<keyword evidence="3" id="KW-0813">Transport</keyword>
<name>G6EFN7_9SPHN</name>
<sequence>MTSPSKNPIDRYSRTAVILHWWIAAFIVGNLALGFVMIRIVPLAMRPILMPVHAWIGLTVLLLTVARIGWRLSHSAPPTPYSYKTWERGLARAVHALFYILMLALPITGYLILSANPPNPAWRLMFWGIIHVPYFEPLQAMEPVSQKIVHGRFVFVHLIGAFTILITLILHIAGVVKHQLLDGDDILARMMLKKRAD</sequence>
<evidence type="ECO:0000313" key="15">
    <source>
        <dbReference type="EMBL" id="EHJ59908.1"/>
    </source>
</evidence>
<evidence type="ECO:0000256" key="10">
    <source>
        <dbReference type="ARBA" id="ARBA00023004"/>
    </source>
</evidence>
<evidence type="ECO:0000256" key="4">
    <source>
        <dbReference type="ARBA" id="ARBA00022475"/>
    </source>
</evidence>
<dbReference type="GO" id="GO:0009055">
    <property type="term" value="F:electron transfer activity"/>
    <property type="evidence" value="ECO:0007669"/>
    <property type="project" value="InterPro"/>
</dbReference>
<dbReference type="AlphaFoldDB" id="G6EFN7"/>
<proteinExistence type="inferred from homology"/>
<keyword evidence="5" id="KW-0349">Heme</keyword>
<evidence type="ECO:0000256" key="13">
    <source>
        <dbReference type="SAM" id="Phobius"/>
    </source>
</evidence>
<feature type="domain" description="Cytochrome b561 bacterial/Ni-hydrogenase" evidence="14">
    <location>
        <begin position="11"/>
        <end position="191"/>
    </location>
</feature>
<keyword evidence="6 13" id="KW-0812">Transmembrane</keyword>
<feature type="transmembrane region" description="Helical" evidence="13">
    <location>
        <begin position="21"/>
        <end position="40"/>
    </location>
</feature>
<evidence type="ECO:0000313" key="16">
    <source>
        <dbReference type="Proteomes" id="UP000004030"/>
    </source>
</evidence>
<dbReference type="InterPro" id="IPR011577">
    <property type="entry name" value="Cyt_b561_bac/Ni-Hgenase"/>
</dbReference>
<keyword evidence="11 13" id="KW-0472">Membrane</keyword>
<evidence type="ECO:0000256" key="8">
    <source>
        <dbReference type="ARBA" id="ARBA00022982"/>
    </source>
</evidence>
<comment type="similarity">
    <text evidence="12">Belongs to the cytochrome b561 family.</text>
</comment>
<dbReference type="InterPro" id="IPR016174">
    <property type="entry name" value="Di-haem_cyt_TM"/>
</dbReference>
<keyword evidence="7" id="KW-0479">Metal-binding</keyword>
<dbReference type="GO" id="GO:0046872">
    <property type="term" value="F:metal ion binding"/>
    <property type="evidence" value="ECO:0007669"/>
    <property type="project" value="UniProtKB-KW"/>
</dbReference>
<dbReference type="PATRIC" id="fig|1088721.3.peg.3114"/>
<dbReference type="EMBL" id="AGFM01000051">
    <property type="protein sequence ID" value="EHJ59908.1"/>
    <property type="molecule type" value="Genomic_DNA"/>
</dbReference>
<dbReference type="GO" id="GO:0005886">
    <property type="term" value="C:plasma membrane"/>
    <property type="evidence" value="ECO:0007669"/>
    <property type="project" value="UniProtKB-SubCell"/>
</dbReference>
<evidence type="ECO:0000256" key="1">
    <source>
        <dbReference type="ARBA" id="ARBA00001970"/>
    </source>
</evidence>
<evidence type="ECO:0000256" key="3">
    <source>
        <dbReference type="ARBA" id="ARBA00022448"/>
    </source>
</evidence>